<proteinExistence type="predicted"/>
<evidence type="ECO:0000313" key="1">
    <source>
        <dbReference type="EMBL" id="PPK84550.1"/>
    </source>
</evidence>
<protein>
    <submittedName>
        <fullName evidence="1">Uncharacterized protein</fullName>
    </submittedName>
</protein>
<dbReference type="OrthoDB" id="839590at2"/>
<sequence>MSDDIQNLRHALKSEGLSVEKADDKQVHLAHGTSVEVIGPGRYRVLSDGHPVSPFDSAEETAGFIKMDWAQRGLER</sequence>
<dbReference type="RefSeq" id="WP_104421276.1">
    <property type="nucleotide sequence ID" value="NZ_PTJC01000007.1"/>
</dbReference>
<reference evidence="1 2" key="1">
    <citation type="submission" date="2018-02" db="EMBL/GenBank/DDBJ databases">
        <title>Genomic Encyclopedia of Archaeal and Bacterial Type Strains, Phase II (KMG-II): from individual species to whole genera.</title>
        <authorList>
            <person name="Goeker M."/>
        </authorList>
    </citation>
    <scope>NUCLEOTIDE SEQUENCE [LARGE SCALE GENOMIC DNA]</scope>
    <source>
        <strain evidence="1 2">DSM 29526</strain>
    </source>
</reference>
<keyword evidence="2" id="KW-1185">Reference proteome</keyword>
<accession>A0A2S6I0Q6</accession>
<name>A0A2S6I0Q6_9BACT</name>
<evidence type="ECO:0000313" key="2">
    <source>
        <dbReference type="Proteomes" id="UP000237662"/>
    </source>
</evidence>
<dbReference type="AlphaFoldDB" id="A0A2S6I0Q6"/>
<dbReference type="Proteomes" id="UP000237662">
    <property type="component" value="Unassembled WGS sequence"/>
</dbReference>
<comment type="caution">
    <text evidence="1">The sequence shown here is derived from an EMBL/GenBank/DDBJ whole genome shotgun (WGS) entry which is preliminary data.</text>
</comment>
<organism evidence="1 2">
    <name type="scientific">Neolewinella xylanilytica</name>
    <dbReference type="NCBI Taxonomy" id="1514080"/>
    <lineage>
        <taxon>Bacteria</taxon>
        <taxon>Pseudomonadati</taxon>
        <taxon>Bacteroidota</taxon>
        <taxon>Saprospiria</taxon>
        <taxon>Saprospirales</taxon>
        <taxon>Lewinellaceae</taxon>
        <taxon>Neolewinella</taxon>
    </lineage>
</organism>
<gene>
    <name evidence="1" type="ORF">CLV84_3712</name>
</gene>
<dbReference type="EMBL" id="PTJC01000007">
    <property type="protein sequence ID" value="PPK84550.1"/>
    <property type="molecule type" value="Genomic_DNA"/>
</dbReference>